<dbReference type="EnsemblMetazoa" id="ASTEI07095-RA">
    <property type="protein sequence ID" value="ASTEI07095-PA"/>
    <property type="gene ID" value="ASTEI07095"/>
</dbReference>
<proteinExistence type="predicted"/>
<dbReference type="Gene3D" id="1.25.40.10">
    <property type="entry name" value="Tetratricopeptide repeat domain"/>
    <property type="match status" value="1"/>
</dbReference>
<dbReference type="GO" id="GO:0006886">
    <property type="term" value="P:intracellular protein transport"/>
    <property type="evidence" value="ECO:0007669"/>
    <property type="project" value="InterPro"/>
</dbReference>
<dbReference type="OMA" id="FLMESAW"/>
<dbReference type="InterPro" id="IPR042476">
    <property type="entry name" value="APPBP2"/>
</dbReference>
<evidence type="ECO:0008006" key="3">
    <source>
        <dbReference type="Google" id="ProtNLM"/>
    </source>
</evidence>
<dbReference type="PANTHER" id="PTHR46575">
    <property type="entry name" value="AMYLOID PROTEIN-BINDING PROTEIN 2"/>
    <property type="match status" value="1"/>
</dbReference>
<dbReference type="VEuPathDB" id="VectorBase:ASTEI07095"/>
<evidence type="ECO:0000313" key="2">
    <source>
        <dbReference type="Proteomes" id="UP000076408"/>
    </source>
</evidence>
<dbReference type="VEuPathDB" id="VectorBase:ASTE001276"/>
<dbReference type="GO" id="GO:0031462">
    <property type="term" value="C:Cul2-RING ubiquitin ligase complex"/>
    <property type="evidence" value="ECO:0007669"/>
    <property type="project" value="TreeGrafter"/>
</dbReference>
<dbReference type="GO" id="GO:0043161">
    <property type="term" value="P:proteasome-mediated ubiquitin-dependent protein catabolic process"/>
    <property type="evidence" value="ECO:0007669"/>
    <property type="project" value="TreeGrafter"/>
</dbReference>
<dbReference type="VEuPathDB" id="VectorBase:ASTEI20_042946"/>
<dbReference type="InterPro" id="IPR011990">
    <property type="entry name" value="TPR-like_helical_dom_sf"/>
</dbReference>
<dbReference type="GO" id="GO:1990756">
    <property type="term" value="F:ubiquitin-like ligase-substrate adaptor activity"/>
    <property type="evidence" value="ECO:0007669"/>
    <property type="project" value="TreeGrafter"/>
</dbReference>
<dbReference type="STRING" id="30069.A0A182YF59"/>
<name>A0A182YF59_ANOST</name>
<dbReference type="AlphaFoldDB" id="A0A182YF59"/>
<accession>A0A182YF59</accession>
<dbReference type="Proteomes" id="UP000076408">
    <property type="component" value="Unassembled WGS sequence"/>
</dbReference>
<reference evidence="2" key="1">
    <citation type="journal article" date="2014" name="Genome Biol.">
        <title>Genome analysis of a major urban malaria vector mosquito, Anopheles stephensi.</title>
        <authorList>
            <person name="Jiang X."/>
            <person name="Peery A."/>
            <person name="Hall A.B."/>
            <person name="Sharma A."/>
            <person name="Chen X.G."/>
            <person name="Waterhouse R.M."/>
            <person name="Komissarov A."/>
            <person name="Riehle M.M."/>
            <person name="Shouche Y."/>
            <person name="Sharakhova M.V."/>
            <person name="Lawson D."/>
            <person name="Pakpour N."/>
            <person name="Arensburger P."/>
            <person name="Davidson V.L."/>
            <person name="Eiglmeier K."/>
            <person name="Emrich S."/>
            <person name="George P."/>
            <person name="Kennedy R.C."/>
            <person name="Mane S.P."/>
            <person name="Maslen G."/>
            <person name="Oringanje C."/>
            <person name="Qi Y."/>
            <person name="Settlage R."/>
            <person name="Tojo M."/>
            <person name="Tubio J.M."/>
            <person name="Unger M.F."/>
            <person name="Wang B."/>
            <person name="Vernick K.D."/>
            <person name="Ribeiro J.M."/>
            <person name="James A.A."/>
            <person name="Michel K."/>
            <person name="Riehle M.A."/>
            <person name="Luckhart S."/>
            <person name="Sharakhov I.V."/>
            <person name="Tu Z."/>
        </authorList>
    </citation>
    <scope>NUCLEOTIDE SEQUENCE [LARGE SCALE GENOMIC DNA]</scope>
    <source>
        <strain evidence="2">Indian</strain>
    </source>
</reference>
<protein>
    <recommendedName>
        <fullName evidence="3">Anaphase-promoting complex subunit 5</fullName>
    </recommendedName>
</protein>
<reference evidence="1" key="2">
    <citation type="submission" date="2020-05" db="UniProtKB">
        <authorList>
            <consortium name="EnsemblMetazoa"/>
        </authorList>
    </citation>
    <scope>IDENTIFICATION</scope>
    <source>
        <strain evidence="1">Indian</strain>
    </source>
</reference>
<evidence type="ECO:0000313" key="1">
    <source>
        <dbReference type="EnsemblMetazoa" id="ASTEI07095-PA"/>
    </source>
</evidence>
<dbReference type="PANTHER" id="PTHR46575:SF1">
    <property type="entry name" value="AMYLOID PROTEIN-BINDING PROTEIN 2"/>
    <property type="match status" value="1"/>
</dbReference>
<keyword evidence="2" id="KW-1185">Reference proteome</keyword>
<organism evidence="1 2">
    <name type="scientific">Anopheles stephensi</name>
    <name type="common">Indo-Pakistan malaria mosquito</name>
    <dbReference type="NCBI Taxonomy" id="30069"/>
    <lineage>
        <taxon>Eukaryota</taxon>
        <taxon>Metazoa</taxon>
        <taxon>Ecdysozoa</taxon>
        <taxon>Arthropoda</taxon>
        <taxon>Hexapoda</taxon>
        <taxon>Insecta</taxon>
        <taxon>Pterygota</taxon>
        <taxon>Neoptera</taxon>
        <taxon>Endopterygota</taxon>
        <taxon>Diptera</taxon>
        <taxon>Nematocera</taxon>
        <taxon>Culicoidea</taxon>
        <taxon>Culicidae</taxon>
        <taxon>Anophelinae</taxon>
        <taxon>Anopheles</taxon>
    </lineage>
</organism>
<sequence>MNHIAKFWPLSDIHLAGRNSSSPVFSSKPLYRLAVEALARSYSNNPRCPHYRAAIEQLPLGSRLDLLAEMCDYPSLVEVQWQILSDPLLVSDFIKYLSSDLTPLVQCLQWLQSVKKPIPIQLFRQYKKLIEKKIWTGGVPRLDYRCGLRIGTFLTETGWTVEAIGILQLAQQHASFGTAEELAVLRQLMRAQTLAGKLINAGKTYDRMKRMLSNVIRQCAISQALSDKRSNGQSLQDLQMAVFHSFSLYHYEELNFELSYEYGMHSLARISARSPSRLVIDVLRQLVRACLGRRMHAKAAYILRQAIGLVVQHYGRVSALYAETLEDLALLLLVCNHVGESVDVYAEAQLLYMQLYGSRNLMLSLAQGNLAYGLCLQAYVTGRRDRALQHVAKSIGNYQRIWPPEHRMLAQVFRLRSTMELFTFSNATGEEPGFLQDELFNPQDIEPLSVKDLSAHLRVIEQWEKK</sequence>